<evidence type="ECO:0000313" key="6">
    <source>
        <dbReference type="Proteomes" id="UP000246702"/>
    </source>
</evidence>
<evidence type="ECO:0000256" key="3">
    <source>
        <dbReference type="ARBA" id="ARBA00023002"/>
    </source>
</evidence>
<dbReference type="GO" id="GO:0016491">
    <property type="term" value="F:oxidoreductase activity"/>
    <property type="evidence" value="ECO:0007669"/>
    <property type="project" value="UniProtKB-KW"/>
</dbReference>
<dbReference type="PANTHER" id="PTHR24320:SF272">
    <property type="entry name" value="NAD(P)-BINDING ROSSMANN-FOLD SUPERFAMILY PROTEIN"/>
    <property type="match status" value="1"/>
</dbReference>
<gene>
    <name evidence="5" type="ORF">BO94DRAFT_584940</name>
</gene>
<protein>
    <recommendedName>
        <fullName evidence="7">NAD(P)-binding protein</fullName>
    </recommendedName>
</protein>
<dbReference type="PANTHER" id="PTHR24320">
    <property type="entry name" value="RETINOL DEHYDROGENASE"/>
    <property type="match status" value="1"/>
</dbReference>
<keyword evidence="3" id="KW-0560">Oxidoreductase</keyword>
<name>A0A317WZR2_9EURO</name>
<organism evidence="5 6">
    <name type="scientific">Aspergillus sclerotioniger CBS 115572</name>
    <dbReference type="NCBI Taxonomy" id="1450535"/>
    <lineage>
        <taxon>Eukaryota</taxon>
        <taxon>Fungi</taxon>
        <taxon>Dikarya</taxon>
        <taxon>Ascomycota</taxon>
        <taxon>Pezizomycotina</taxon>
        <taxon>Eurotiomycetes</taxon>
        <taxon>Eurotiomycetidae</taxon>
        <taxon>Eurotiales</taxon>
        <taxon>Aspergillaceae</taxon>
        <taxon>Aspergillus</taxon>
        <taxon>Aspergillus subgen. Circumdati</taxon>
    </lineage>
</organism>
<dbReference type="RefSeq" id="XP_025468611.1">
    <property type="nucleotide sequence ID" value="XM_025615663.1"/>
</dbReference>
<dbReference type="EMBL" id="MSFK01000011">
    <property type="protein sequence ID" value="PWY89700.1"/>
    <property type="molecule type" value="Genomic_DNA"/>
</dbReference>
<comment type="caution">
    <text evidence="5">The sequence shown here is derived from an EMBL/GenBank/DDBJ whole genome shotgun (WGS) entry which is preliminary data.</text>
</comment>
<dbReference type="Proteomes" id="UP000246702">
    <property type="component" value="Unassembled WGS sequence"/>
</dbReference>
<feature type="region of interest" description="Disordered" evidence="4">
    <location>
        <begin position="1"/>
        <end position="20"/>
    </location>
</feature>
<reference evidence="5 6" key="1">
    <citation type="submission" date="2016-12" db="EMBL/GenBank/DDBJ databases">
        <title>The genomes of Aspergillus section Nigri reveals drivers in fungal speciation.</title>
        <authorList>
            <consortium name="DOE Joint Genome Institute"/>
            <person name="Vesth T.C."/>
            <person name="Nybo J."/>
            <person name="Theobald S."/>
            <person name="Brandl J."/>
            <person name="Frisvad J.C."/>
            <person name="Nielsen K.F."/>
            <person name="Lyhne E.K."/>
            <person name="Kogle M.E."/>
            <person name="Kuo A."/>
            <person name="Riley R."/>
            <person name="Clum A."/>
            <person name="Nolan M."/>
            <person name="Lipzen A."/>
            <person name="Salamov A."/>
            <person name="Henrissat B."/>
            <person name="Wiebenga A."/>
            <person name="De Vries R.P."/>
            <person name="Grigoriev I.V."/>
            <person name="Mortensen U.H."/>
            <person name="Andersen M.R."/>
            <person name="Baker S.E."/>
        </authorList>
    </citation>
    <scope>NUCLEOTIDE SEQUENCE [LARGE SCALE GENOMIC DNA]</scope>
    <source>
        <strain evidence="5 6">CBS 115572</strain>
    </source>
</reference>
<dbReference type="STRING" id="1450535.A0A317WZR2"/>
<dbReference type="OrthoDB" id="191139at2759"/>
<evidence type="ECO:0008006" key="7">
    <source>
        <dbReference type="Google" id="ProtNLM"/>
    </source>
</evidence>
<accession>A0A317WZR2</accession>
<dbReference type="InterPro" id="IPR036291">
    <property type="entry name" value="NAD(P)-bd_dom_sf"/>
</dbReference>
<dbReference type="SUPFAM" id="SSF51735">
    <property type="entry name" value="NAD(P)-binding Rossmann-fold domains"/>
    <property type="match status" value="1"/>
</dbReference>
<evidence type="ECO:0000256" key="2">
    <source>
        <dbReference type="ARBA" id="ARBA00022857"/>
    </source>
</evidence>
<keyword evidence="2" id="KW-0521">NADP</keyword>
<dbReference type="GeneID" id="37117806"/>
<evidence type="ECO:0000256" key="1">
    <source>
        <dbReference type="ARBA" id="ARBA00006484"/>
    </source>
</evidence>
<comment type="similarity">
    <text evidence="1">Belongs to the short-chain dehydrogenases/reductases (SDR) family.</text>
</comment>
<evidence type="ECO:0000256" key="4">
    <source>
        <dbReference type="SAM" id="MobiDB-lite"/>
    </source>
</evidence>
<dbReference type="Gene3D" id="3.40.50.720">
    <property type="entry name" value="NAD(P)-binding Rossmann-like Domain"/>
    <property type="match status" value="1"/>
</dbReference>
<keyword evidence="6" id="KW-1185">Reference proteome</keyword>
<sequence>MNRYAVSNADSQAPGMPDPPPFKSFLTSAWTGASFARTPGARPGITGQTDNASLVRIRRAAATILAALRDGMHLLVNNAGVMSIPDLRLTEDGHETHFATNYLGHFLLFQRSNQPYWPARIRVLLRGWSWWLDPPP</sequence>
<proteinExistence type="inferred from homology"/>
<evidence type="ECO:0000313" key="5">
    <source>
        <dbReference type="EMBL" id="PWY89700.1"/>
    </source>
</evidence>
<dbReference type="AlphaFoldDB" id="A0A317WZR2"/>